<name>A0ABN9USL1_9DINO</name>
<keyword evidence="4" id="KW-1185">Reference proteome</keyword>
<keyword evidence="2" id="KW-0732">Signal</keyword>
<feature type="signal peptide" evidence="2">
    <location>
        <begin position="1"/>
        <end position="21"/>
    </location>
</feature>
<dbReference type="PANTHER" id="PTHR34009:SF2">
    <property type="entry name" value="PROTEIN STAR"/>
    <property type="match status" value="1"/>
</dbReference>
<proteinExistence type="predicted"/>
<evidence type="ECO:0000313" key="4">
    <source>
        <dbReference type="Proteomes" id="UP001189429"/>
    </source>
</evidence>
<feature type="region of interest" description="Disordered" evidence="1">
    <location>
        <begin position="55"/>
        <end position="78"/>
    </location>
</feature>
<reference evidence="3" key="1">
    <citation type="submission" date="2023-10" db="EMBL/GenBank/DDBJ databases">
        <authorList>
            <person name="Chen Y."/>
            <person name="Shah S."/>
            <person name="Dougan E. K."/>
            <person name="Thang M."/>
            <person name="Chan C."/>
        </authorList>
    </citation>
    <scope>NUCLEOTIDE SEQUENCE [LARGE SCALE GENOMIC DNA]</scope>
</reference>
<gene>
    <name evidence="3" type="ORF">PCOR1329_LOCUS51269</name>
</gene>
<accession>A0ABN9USL1</accession>
<sequence>MAGAVVRSLGCALLAARPAWGLLLGGRGHDAASETAAAESGLDLDDMMKIAPPSFRDRPVLVPPPDRREGFRRGLAPRPAASSLIERRTVVERGAGAGTGSGADSSAGVASQGLEPRYQPAQAFQPAADFQDMAAAAVETSHELPWGVGSPRTGDNVAVNEYSSMPAVDVPKWGEYSLEQGDTLTSFSSAKQDVKLLTQVLMNVTNGFYLDTNAMDGEANSNTLLLELLGWRGLCIEPRTYWYMELWSKFRKAWLFLGALSPHENATKLGFNYDGEVDELSGHKIHAYPLKTFLQEMGGRKTIDFWNLRSGGYEAEILNETLFHSGSFIEFGVILVTFDGRRSARGSQDYVQARSRDETEGLIFDLLHNASFKFIGGLDPYWINTVEPRYGFKDAVFVNPTYFVSRNIPLPTSVKGPPPPTLPGFSPSRPWAGFSSWEEGFTHSEEVNLIGKYVKASRQDASLIEPVPKANRVSNTLTIS</sequence>
<evidence type="ECO:0000256" key="1">
    <source>
        <dbReference type="SAM" id="MobiDB-lite"/>
    </source>
</evidence>
<organism evidence="3 4">
    <name type="scientific">Prorocentrum cordatum</name>
    <dbReference type="NCBI Taxonomy" id="2364126"/>
    <lineage>
        <taxon>Eukaryota</taxon>
        <taxon>Sar</taxon>
        <taxon>Alveolata</taxon>
        <taxon>Dinophyceae</taxon>
        <taxon>Prorocentrales</taxon>
        <taxon>Prorocentraceae</taxon>
        <taxon>Prorocentrum</taxon>
    </lineage>
</organism>
<dbReference type="Proteomes" id="UP001189429">
    <property type="component" value="Unassembled WGS sequence"/>
</dbReference>
<comment type="caution">
    <text evidence="3">The sequence shown here is derived from an EMBL/GenBank/DDBJ whole genome shotgun (WGS) entry which is preliminary data.</text>
</comment>
<feature type="chain" id="PRO_5047518408" evidence="2">
    <location>
        <begin position="22"/>
        <end position="480"/>
    </location>
</feature>
<dbReference type="EMBL" id="CAUYUJ010016216">
    <property type="protein sequence ID" value="CAK0862979.1"/>
    <property type="molecule type" value="Genomic_DNA"/>
</dbReference>
<evidence type="ECO:0000256" key="2">
    <source>
        <dbReference type="SAM" id="SignalP"/>
    </source>
</evidence>
<feature type="compositionally biased region" description="Basic and acidic residues" evidence="1">
    <location>
        <begin position="55"/>
        <end position="72"/>
    </location>
</feature>
<evidence type="ECO:0000313" key="3">
    <source>
        <dbReference type="EMBL" id="CAK0862979.1"/>
    </source>
</evidence>
<dbReference type="PANTHER" id="PTHR34009">
    <property type="entry name" value="PROTEIN STAR"/>
    <property type="match status" value="1"/>
</dbReference>
<dbReference type="InterPro" id="IPR053202">
    <property type="entry name" value="EGF_Rcpt_Signaling_Reg"/>
</dbReference>
<protein>
    <submittedName>
        <fullName evidence="3">Uncharacterized protein</fullName>
    </submittedName>
</protein>